<name>A0ABY5CZ35_9ACTN</name>
<dbReference type="RefSeq" id="WP_254416614.1">
    <property type="nucleotide sequence ID" value="NZ_BAAAJB010000051.1"/>
</dbReference>
<accession>A0ABY5CZ35</accession>
<evidence type="ECO:0000313" key="3">
    <source>
        <dbReference type="EMBL" id="USY17024.1"/>
    </source>
</evidence>
<evidence type="ECO:0000256" key="1">
    <source>
        <dbReference type="SAM" id="Phobius"/>
    </source>
</evidence>
<protein>
    <submittedName>
        <fullName evidence="3">DUF4097 domain-containing protein</fullName>
    </submittedName>
</protein>
<proteinExistence type="predicted"/>
<reference evidence="3" key="1">
    <citation type="submission" date="2022-06" db="EMBL/GenBank/DDBJ databases">
        <authorList>
            <person name="Ping M."/>
        </authorList>
    </citation>
    <scope>NUCLEOTIDE SEQUENCE</scope>
    <source>
        <strain evidence="3">JCM11759T</strain>
    </source>
</reference>
<dbReference type="Proteomes" id="UP001055940">
    <property type="component" value="Chromosome"/>
</dbReference>
<evidence type="ECO:0000259" key="2">
    <source>
        <dbReference type="Pfam" id="PF13349"/>
    </source>
</evidence>
<sequence length="324" mass="33084">MTFKARGLYASSSKEPGRFRRGPWLLLGAVLVVIVVVFTALSVLGNVAVHQTDRTDSFSGVTALELENSTGGDVLVKGGEGDEVVVERKLSGSPLSEPDEDIDAEGGTLEIDTDCSGFLFFSSCSVHYEITVPAGTQVALETISGKVSVDNLEGDLSVESISGRVGVSSPVGEVDVETISGAIMISDAEGAVTAHSTSGRIQASGEGSLLDVGSTSGEILVADFSADEVRAESVSGSLELGGGFTTLEASSVSGSVNVMTEEPFELLSVETVSGRVGATVPDGVYDITGESVSGNRDFNVDTSSGADSRIDVSTISGGVLVTGN</sequence>
<keyword evidence="1" id="KW-1133">Transmembrane helix</keyword>
<dbReference type="InterPro" id="IPR025164">
    <property type="entry name" value="Toastrack_DUF4097"/>
</dbReference>
<keyword evidence="1" id="KW-0472">Membrane</keyword>
<dbReference type="EMBL" id="CP099837">
    <property type="protein sequence ID" value="USY17024.1"/>
    <property type="molecule type" value="Genomic_DNA"/>
</dbReference>
<feature type="domain" description="DUF4097" evidence="2">
    <location>
        <begin position="62"/>
        <end position="311"/>
    </location>
</feature>
<feature type="transmembrane region" description="Helical" evidence="1">
    <location>
        <begin position="24"/>
        <end position="49"/>
    </location>
</feature>
<gene>
    <name evidence="3" type="ORF">NE857_16765</name>
</gene>
<keyword evidence="1" id="KW-0812">Transmembrane</keyword>
<dbReference type="Pfam" id="PF13349">
    <property type="entry name" value="DUF4097"/>
    <property type="match status" value="1"/>
</dbReference>
<keyword evidence="4" id="KW-1185">Reference proteome</keyword>
<evidence type="ECO:0000313" key="4">
    <source>
        <dbReference type="Proteomes" id="UP001055940"/>
    </source>
</evidence>
<organism evidence="3 4">
    <name type="scientific">Nocardiopsis exhalans</name>
    <dbReference type="NCBI Taxonomy" id="163604"/>
    <lineage>
        <taxon>Bacteria</taxon>
        <taxon>Bacillati</taxon>
        <taxon>Actinomycetota</taxon>
        <taxon>Actinomycetes</taxon>
        <taxon>Streptosporangiales</taxon>
        <taxon>Nocardiopsidaceae</taxon>
        <taxon>Nocardiopsis</taxon>
    </lineage>
</organism>